<evidence type="ECO:0000313" key="4">
    <source>
        <dbReference type="Proteomes" id="UP000385544"/>
    </source>
</evidence>
<proteinExistence type="predicted"/>
<evidence type="ECO:0000313" key="3">
    <source>
        <dbReference type="EMBL" id="VUX12032.1"/>
    </source>
</evidence>
<dbReference type="EMBL" id="CABHMZ010000032">
    <property type="protein sequence ID" value="VUX12032.1"/>
    <property type="molecule type" value="Genomic_DNA"/>
</dbReference>
<evidence type="ECO:0008006" key="5">
    <source>
        <dbReference type="Google" id="ProtNLM"/>
    </source>
</evidence>
<feature type="region of interest" description="Disordered" evidence="2">
    <location>
        <begin position="281"/>
        <end position="401"/>
    </location>
</feature>
<protein>
    <recommendedName>
        <fullName evidence="5">Helicase</fullName>
    </recommendedName>
</protein>
<feature type="compositionally biased region" description="Basic and acidic residues" evidence="2">
    <location>
        <begin position="281"/>
        <end position="303"/>
    </location>
</feature>
<dbReference type="AlphaFoldDB" id="A0A564TXT9"/>
<keyword evidence="1" id="KW-0175">Coiled coil</keyword>
<feature type="compositionally biased region" description="Polar residues" evidence="2">
    <location>
        <begin position="376"/>
        <end position="397"/>
    </location>
</feature>
<organism evidence="3 4">
    <name type="scientific">Streptococcus constellatus</name>
    <dbReference type="NCBI Taxonomy" id="76860"/>
    <lineage>
        <taxon>Bacteria</taxon>
        <taxon>Bacillati</taxon>
        <taxon>Bacillota</taxon>
        <taxon>Bacilli</taxon>
        <taxon>Lactobacillales</taxon>
        <taxon>Streptococcaceae</taxon>
        <taxon>Streptococcus</taxon>
        <taxon>Streptococcus anginosus group</taxon>
    </lineage>
</organism>
<evidence type="ECO:0000256" key="1">
    <source>
        <dbReference type="SAM" id="Coils"/>
    </source>
</evidence>
<evidence type="ECO:0000256" key="2">
    <source>
        <dbReference type="SAM" id="MobiDB-lite"/>
    </source>
</evidence>
<feature type="coiled-coil region" evidence="1">
    <location>
        <begin position="240"/>
        <end position="267"/>
    </location>
</feature>
<accession>A0A564TXT9</accession>
<sequence length="754" mass="86456">MRINDFLNILELVKQDVLHSEAEYLKLLKVVGNNQKYDFRSQLSIYDKNPEATACAKFDYWREHFNRTVRRGQKGIPILEDYGTYKKVDYIFDISQTVSKNRDVNEVNLWRFDKEAHRDVLKEMIKSEGYEDSESTLENIFSLSRLYGDEKIDSLMNELRVASEDRISFTKFVRDSISYAVASRFKLDYPMDKEMLKENFAMLDSISLMSLGETVSDISGTVIDATIQKSKDLELQKEVLRGKEAGHNKIKEELEEVEENVLRRDDQERISENERIFRNGEYGRDNRENQREYTESVRGRDGLYEGISESSVRSDEAGLSFQQRGAEPLRDVSGSIQGEKTNQIPDGYSETGDRVYESREAETDDGLEDRGREPSAVQSDDFSPQRNDNQGSSGNLKENTDKEIREADKASFSLPENSSGQIKLTIPLTQNEIDSILVNGGNHEGGRLLIVAEFSKGKTLEELGEYLKDTFKGVNGLSLNETEVSSWYSDKGIHLAYGTSAREDMTQILSWSDAARRINELLESGEFATNVELLEAQDYERDRVSESLWYLYHDLSEEGKAQGYFDFIERGGGFPKETRQLSEALKNPDYLKDVISEYSRFLKGYKENKDVLRFHYHKVDSLYQRLQELELPRKEYTSNLTELPKVQGFITEDEILSTISRGSGVAQGKERITKYFKENHTLQEKANFLKDEYGIGGGSHAVSGERGSGEWHDAKGLKLQKNHCNDVFLTWSNVAKHIDELLSKNLYLEINCKI</sequence>
<dbReference type="Proteomes" id="UP000385544">
    <property type="component" value="Unassembled WGS sequence"/>
</dbReference>
<gene>
    <name evidence="3" type="ORF">SCSS39_00043</name>
</gene>
<name>A0A564TXT9_STRCV</name>
<feature type="compositionally biased region" description="Basic and acidic residues" evidence="2">
    <location>
        <begin position="351"/>
        <end position="361"/>
    </location>
</feature>
<feature type="compositionally biased region" description="Polar residues" evidence="2">
    <location>
        <begin position="334"/>
        <end position="344"/>
    </location>
</feature>
<reference evidence="3 4" key="1">
    <citation type="submission" date="2019-07" db="EMBL/GenBank/DDBJ databases">
        <authorList>
            <person name="Hibberd C M."/>
            <person name="Gehrig L. J."/>
            <person name="Chang H.-W."/>
            <person name="Venkatesh S."/>
        </authorList>
    </citation>
    <scope>NUCLEOTIDE SEQUENCE [LARGE SCALE GENOMIC DNA]</scope>
    <source>
        <strain evidence="3">Streptococcus_constellatus_SS_Bg39</strain>
    </source>
</reference>